<dbReference type="PANTHER" id="PTHR23502">
    <property type="entry name" value="MAJOR FACILITATOR SUPERFAMILY"/>
    <property type="match status" value="1"/>
</dbReference>
<dbReference type="GeneID" id="85441763"/>
<dbReference type="PANTHER" id="PTHR23502:SF47">
    <property type="entry name" value="MAJOR FACILITATOR SUPERFAMILY (MFS) PROFILE DOMAIN-CONTAINING PROTEIN-RELATED"/>
    <property type="match status" value="1"/>
</dbReference>
<accession>A0AAD8V4N2</accession>
<feature type="transmembrane region" description="Helical" evidence="5">
    <location>
        <begin position="470"/>
        <end position="488"/>
    </location>
</feature>
<dbReference type="InterPro" id="IPR020846">
    <property type="entry name" value="MFS_dom"/>
</dbReference>
<feature type="transmembrane region" description="Helical" evidence="5">
    <location>
        <begin position="98"/>
        <end position="117"/>
    </location>
</feature>
<evidence type="ECO:0000313" key="8">
    <source>
        <dbReference type="Proteomes" id="UP001230504"/>
    </source>
</evidence>
<evidence type="ECO:0000256" key="3">
    <source>
        <dbReference type="ARBA" id="ARBA00022989"/>
    </source>
</evidence>
<dbReference type="Gene3D" id="1.20.1250.20">
    <property type="entry name" value="MFS general substrate transporter like domains"/>
    <property type="match status" value="1"/>
</dbReference>
<feature type="transmembrane region" description="Helical" evidence="5">
    <location>
        <begin position="218"/>
        <end position="238"/>
    </location>
</feature>
<feature type="transmembrane region" description="Helical" evidence="5">
    <location>
        <begin position="333"/>
        <end position="355"/>
    </location>
</feature>
<feature type="domain" description="Major facilitator superfamily (MFS) profile" evidence="6">
    <location>
        <begin position="63"/>
        <end position="502"/>
    </location>
</feature>
<evidence type="ECO:0000256" key="5">
    <source>
        <dbReference type="SAM" id="Phobius"/>
    </source>
</evidence>
<reference evidence="7" key="1">
    <citation type="submission" date="2021-06" db="EMBL/GenBank/DDBJ databases">
        <title>Comparative genomics, transcriptomics and evolutionary studies reveal genomic signatures of adaptation to plant cell wall in hemibiotrophic fungi.</title>
        <authorList>
            <consortium name="DOE Joint Genome Institute"/>
            <person name="Baroncelli R."/>
            <person name="Diaz J.F."/>
            <person name="Benocci T."/>
            <person name="Peng M."/>
            <person name="Battaglia E."/>
            <person name="Haridas S."/>
            <person name="Andreopoulos W."/>
            <person name="Labutti K."/>
            <person name="Pangilinan J."/>
            <person name="Floch G.L."/>
            <person name="Makela M.R."/>
            <person name="Henrissat B."/>
            <person name="Grigoriev I.V."/>
            <person name="Crouch J.A."/>
            <person name="De Vries R.P."/>
            <person name="Sukno S.A."/>
            <person name="Thon M.R."/>
        </authorList>
    </citation>
    <scope>NUCLEOTIDE SEQUENCE</scope>
    <source>
        <strain evidence="7">CBS 125086</strain>
    </source>
</reference>
<evidence type="ECO:0000256" key="4">
    <source>
        <dbReference type="ARBA" id="ARBA00023136"/>
    </source>
</evidence>
<feature type="transmembrane region" description="Helical" evidence="5">
    <location>
        <begin position="61"/>
        <end position="86"/>
    </location>
</feature>
<evidence type="ECO:0000256" key="1">
    <source>
        <dbReference type="ARBA" id="ARBA00004141"/>
    </source>
</evidence>
<feature type="transmembrane region" description="Helical" evidence="5">
    <location>
        <begin position="401"/>
        <end position="425"/>
    </location>
</feature>
<name>A0AAD8V4N2_9PEZI</name>
<feature type="transmembrane region" description="Helical" evidence="5">
    <location>
        <begin position="158"/>
        <end position="179"/>
    </location>
</feature>
<dbReference type="InterPro" id="IPR036259">
    <property type="entry name" value="MFS_trans_sf"/>
</dbReference>
<feature type="transmembrane region" description="Helical" evidence="5">
    <location>
        <begin position="294"/>
        <end position="313"/>
    </location>
</feature>
<comment type="subcellular location">
    <subcellularLocation>
        <location evidence="1">Membrane</location>
        <topology evidence="1">Multi-pass membrane protein</topology>
    </subcellularLocation>
</comment>
<dbReference type="GO" id="GO:0022857">
    <property type="term" value="F:transmembrane transporter activity"/>
    <property type="evidence" value="ECO:0007669"/>
    <property type="project" value="InterPro"/>
</dbReference>
<dbReference type="EMBL" id="JAHLJV010000021">
    <property type="protein sequence ID" value="KAK1594137.1"/>
    <property type="molecule type" value="Genomic_DNA"/>
</dbReference>
<dbReference type="SUPFAM" id="SSF103473">
    <property type="entry name" value="MFS general substrate transporter"/>
    <property type="match status" value="1"/>
</dbReference>
<sequence length="502" mass="54788">MISYFMTNPEKKETRTWMIRCLKNRKSRPVDTEINAGTVTVCWNGPKDGARPRNWSPVRKWAIVITNSLATFMVSFSSSVFSGFIIQVQAELEMSADVSLLGISLYVLGFSVGPMVWGPASELYGKTRPLWAGYVFFCIFQAVSAVSRSAPSLLISRLLQAIAGSSTLAIMSGMFVDFLTEPTSRGIATAIFSLAVFCGPAAGPIVGNVVTAHLGWRWAIWITLISSVGVGISAFLITPETSETIILRRMAQRLRKETGNEAISAPGQEYEYSLSVFADKYLTKPLRMFGSEPILVMVTIYMSFVYGIIYLTFELYPQAFVVARGWSLVDASLAFLGILAGVIVACIALGAHSICHVGPRFAETGEHVPERRLPPMMLGSVILPIGTFWFSWTSFPEVSAVAQICSGVLIGAGAILSFMSGVLYLTEVYLQHANSALAINNFIRSLFAAGFPYLGKLLIVRLGISVGGSILGGICFALMPVSVVLWKFGNIIRQWSKYAYQE</sequence>
<keyword evidence="2 5" id="KW-0812">Transmembrane</keyword>
<dbReference type="Proteomes" id="UP001230504">
    <property type="component" value="Unassembled WGS sequence"/>
</dbReference>
<dbReference type="Pfam" id="PF07690">
    <property type="entry name" value="MFS_1"/>
    <property type="match status" value="1"/>
</dbReference>
<comment type="caution">
    <text evidence="7">The sequence shown here is derived from an EMBL/GenBank/DDBJ whole genome shotgun (WGS) entry which is preliminary data.</text>
</comment>
<dbReference type="AlphaFoldDB" id="A0AAD8V4N2"/>
<evidence type="ECO:0000313" key="7">
    <source>
        <dbReference type="EMBL" id="KAK1594137.1"/>
    </source>
</evidence>
<gene>
    <name evidence="7" type="ORF">LY79DRAFT_549954</name>
</gene>
<evidence type="ECO:0000256" key="2">
    <source>
        <dbReference type="ARBA" id="ARBA00022692"/>
    </source>
</evidence>
<dbReference type="RefSeq" id="XP_060415358.1">
    <property type="nucleotide sequence ID" value="XM_060557523.1"/>
</dbReference>
<dbReference type="PROSITE" id="PS50850">
    <property type="entry name" value="MFS"/>
    <property type="match status" value="1"/>
</dbReference>
<dbReference type="GO" id="GO:0005886">
    <property type="term" value="C:plasma membrane"/>
    <property type="evidence" value="ECO:0007669"/>
    <property type="project" value="TreeGrafter"/>
</dbReference>
<keyword evidence="8" id="KW-1185">Reference proteome</keyword>
<feature type="transmembrane region" description="Helical" evidence="5">
    <location>
        <begin position="129"/>
        <end position="146"/>
    </location>
</feature>
<keyword evidence="4 5" id="KW-0472">Membrane</keyword>
<feature type="transmembrane region" description="Helical" evidence="5">
    <location>
        <begin position="376"/>
        <end position="395"/>
    </location>
</feature>
<feature type="transmembrane region" description="Helical" evidence="5">
    <location>
        <begin position="186"/>
        <end position="206"/>
    </location>
</feature>
<dbReference type="InterPro" id="IPR011701">
    <property type="entry name" value="MFS"/>
</dbReference>
<organism evidence="7 8">
    <name type="scientific">Colletotrichum navitas</name>
    <dbReference type="NCBI Taxonomy" id="681940"/>
    <lineage>
        <taxon>Eukaryota</taxon>
        <taxon>Fungi</taxon>
        <taxon>Dikarya</taxon>
        <taxon>Ascomycota</taxon>
        <taxon>Pezizomycotina</taxon>
        <taxon>Sordariomycetes</taxon>
        <taxon>Hypocreomycetidae</taxon>
        <taxon>Glomerellales</taxon>
        <taxon>Glomerellaceae</taxon>
        <taxon>Colletotrichum</taxon>
        <taxon>Colletotrichum graminicola species complex</taxon>
    </lineage>
</organism>
<keyword evidence="3 5" id="KW-1133">Transmembrane helix</keyword>
<evidence type="ECO:0000259" key="6">
    <source>
        <dbReference type="PROSITE" id="PS50850"/>
    </source>
</evidence>
<proteinExistence type="predicted"/>
<protein>
    <submittedName>
        <fullName evidence="7">Polyamine transporter 2</fullName>
    </submittedName>
</protein>